<name>Q47326_DICCH</name>
<dbReference type="EMBL" id="M31456">
    <property type="protein sequence ID" value="AAA83926.1"/>
    <property type="molecule type" value="Genomic_DNA"/>
</dbReference>
<evidence type="ECO:0000313" key="2">
    <source>
        <dbReference type="EMBL" id="AAA83926.1"/>
    </source>
</evidence>
<keyword evidence="1" id="KW-0472">Membrane</keyword>
<accession>Q47326</accession>
<proteinExistence type="predicted"/>
<dbReference type="PIR" id="PQ0015">
    <property type="entry name" value="PQ0015"/>
</dbReference>
<organism evidence="2">
    <name type="scientific">Dickeya chrysanthemi</name>
    <name type="common">Pectobacterium chrysanthemi</name>
    <name type="synonym">Erwinia chrysanthemi</name>
    <dbReference type="NCBI Taxonomy" id="556"/>
    <lineage>
        <taxon>Bacteria</taxon>
        <taxon>Pseudomonadati</taxon>
        <taxon>Pseudomonadota</taxon>
        <taxon>Gammaproteobacteria</taxon>
        <taxon>Enterobacterales</taxon>
        <taxon>Pectobacteriaceae</taxon>
        <taxon>Dickeya</taxon>
    </lineage>
</organism>
<feature type="transmembrane region" description="Helical" evidence="1">
    <location>
        <begin position="46"/>
        <end position="67"/>
    </location>
</feature>
<reference evidence="2" key="1">
    <citation type="journal article" date="1989" name="Gene">
        <title>Nucleotide sequence of the Erwinia chrysanthemi gene encoding 2-keto-3-deoxygluconate permease.</title>
        <authorList>
            <person name="Allen C."/>
            <person name="Reverchon S."/>
            <person name="Robert-Baudouy J."/>
        </authorList>
    </citation>
    <scope>NUCLEOTIDE SEQUENCE</scope>
</reference>
<dbReference type="AlphaFoldDB" id="Q47326"/>
<keyword evidence="1" id="KW-0812">Transmembrane</keyword>
<sequence length="113" mass="12524">MRLLTPCRRRFVRGGYVARSARRMAKNAATSMVTATNMKKPHRMALIWLLNTMVAMSCMFFAGAISVPDSIPAEKRLACARKPMLGFSWKIFCQPAVIEVMNSQAVGSIVTQA</sequence>
<evidence type="ECO:0000256" key="1">
    <source>
        <dbReference type="SAM" id="Phobius"/>
    </source>
</evidence>
<protein>
    <submittedName>
        <fullName evidence="2">Uncharacterized protein</fullName>
    </submittedName>
</protein>
<keyword evidence="1" id="KW-1133">Transmembrane helix</keyword>